<keyword evidence="3" id="KW-1185">Reference proteome</keyword>
<accession>A0A383W5C7</accession>
<dbReference type="EMBL" id="FNXT01001167">
    <property type="protein sequence ID" value="SZX72835.1"/>
    <property type="molecule type" value="Genomic_DNA"/>
</dbReference>
<gene>
    <name evidence="2" type="ORF">BQ4739_LOCUS12977</name>
</gene>
<feature type="chain" id="PRO_5017037421" description="Pectinesterase inhibitor domain-containing protein" evidence="1">
    <location>
        <begin position="29"/>
        <end position="333"/>
    </location>
</feature>
<reference evidence="2 3" key="1">
    <citation type="submission" date="2016-10" db="EMBL/GenBank/DDBJ databases">
        <authorList>
            <person name="Cai Z."/>
        </authorList>
    </citation>
    <scope>NUCLEOTIDE SEQUENCE [LARGE SCALE GENOMIC DNA]</scope>
</reference>
<dbReference type="AlphaFoldDB" id="A0A383W5C7"/>
<feature type="signal peptide" evidence="1">
    <location>
        <begin position="1"/>
        <end position="28"/>
    </location>
</feature>
<evidence type="ECO:0000256" key="1">
    <source>
        <dbReference type="SAM" id="SignalP"/>
    </source>
</evidence>
<sequence>MGNNAVGAKHRFALVVLSCLIVTPLAVAVDVCDVLTLDICRRAAFDMPTGFAGVAEAADPVTGITSPLLSDLATYTACVINGGLQARDVNKQQLLAELTAVKPARPLAGIQTFQLIYMPTINLASYVDVSARLGRCAVAIAQTLIAPVPAVVEVPFACQSLVDYLATYADTSLRQLVPLVADGLLSPLMLYIKGVLNVIAPLLDALEKILSSDTWNAYINAAREAAAAKGCPDPGTCYGGLLSDAWRELNKLPAALNGTHQAVVTLQEAVDTASTMQSDLWPIFCDGARQLQDASFRKLSLYKALALAIQLYPPPQRAVLEALASQTPVPTVL</sequence>
<keyword evidence="1" id="KW-0732">Signal</keyword>
<protein>
    <recommendedName>
        <fullName evidence="4">Pectinesterase inhibitor domain-containing protein</fullName>
    </recommendedName>
</protein>
<evidence type="ECO:0000313" key="2">
    <source>
        <dbReference type="EMBL" id="SZX72835.1"/>
    </source>
</evidence>
<dbReference type="Proteomes" id="UP000256970">
    <property type="component" value="Unassembled WGS sequence"/>
</dbReference>
<evidence type="ECO:0000313" key="3">
    <source>
        <dbReference type="Proteomes" id="UP000256970"/>
    </source>
</evidence>
<proteinExistence type="predicted"/>
<evidence type="ECO:0008006" key="4">
    <source>
        <dbReference type="Google" id="ProtNLM"/>
    </source>
</evidence>
<name>A0A383W5C7_TETOB</name>
<organism evidence="2 3">
    <name type="scientific">Tetradesmus obliquus</name>
    <name type="common">Green alga</name>
    <name type="synonym">Acutodesmus obliquus</name>
    <dbReference type="NCBI Taxonomy" id="3088"/>
    <lineage>
        <taxon>Eukaryota</taxon>
        <taxon>Viridiplantae</taxon>
        <taxon>Chlorophyta</taxon>
        <taxon>core chlorophytes</taxon>
        <taxon>Chlorophyceae</taxon>
        <taxon>CS clade</taxon>
        <taxon>Sphaeropleales</taxon>
        <taxon>Scenedesmaceae</taxon>
        <taxon>Tetradesmus</taxon>
    </lineage>
</organism>